<sequence>MRLMAHMNRASQTLQELGDDHVYSDAHRATRPLRETEHKPGEEVAARQKRKGATWTLGFARGDLFYNEEETQVMRQRWLYR</sequence>
<dbReference type="EMBL" id="LJSK01000454">
    <property type="protein sequence ID" value="KPI83034.1"/>
    <property type="molecule type" value="Genomic_DNA"/>
</dbReference>
<evidence type="ECO:0000256" key="1">
    <source>
        <dbReference type="SAM" id="MobiDB-lite"/>
    </source>
</evidence>
<proteinExistence type="predicted"/>
<feature type="region of interest" description="Disordered" evidence="1">
    <location>
        <begin position="14"/>
        <end position="50"/>
    </location>
</feature>
<accession>A0A0N1HYU4</accession>
<gene>
    <name evidence="2" type="ORF">ABL78_7943</name>
</gene>
<evidence type="ECO:0000313" key="3">
    <source>
        <dbReference type="Proteomes" id="UP000038009"/>
    </source>
</evidence>
<feature type="compositionally biased region" description="Basic and acidic residues" evidence="1">
    <location>
        <begin position="18"/>
        <end position="46"/>
    </location>
</feature>
<name>A0A0N1HYU4_LEPSE</name>
<reference evidence="2 3" key="1">
    <citation type="journal article" date="2015" name="PLoS Pathog.">
        <title>Leptomonas seymouri: Adaptations to the Dixenous Life Cycle Analyzed by Genome Sequencing, Transcriptome Profiling and Co-infection with Leishmania donovani.</title>
        <authorList>
            <person name="Kraeva N."/>
            <person name="Butenko A."/>
            <person name="Hlavacova J."/>
            <person name="Kostygov A."/>
            <person name="Myskova J."/>
            <person name="Grybchuk D."/>
            <person name="Lestinova T."/>
            <person name="Votypka J."/>
            <person name="Volf P."/>
            <person name="Opperdoes F."/>
            <person name="Flegontov P."/>
            <person name="Lukes J."/>
            <person name="Yurchenko V."/>
        </authorList>
    </citation>
    <scope>NUCLEOTIDE SEQUENCE [LARGE SCALE GENOMIC DNA]</scope>
    <source>
        <strain evidence="2 3">ATCC 30220</strain>
    </source>
</reference>
<dbReference type="AlphaFoldDB" id="A0A0N1HYU4"/>
<dbReference type="VEuPathDB" id="TriTrypDB:Lsey_0454_0010"/>
<organism evidence="2 3">
    <name type="scientific">Leptomonas seymouri</name>
    <dbReference type="NCBI Taxonomy" id="5684"/>
    <lineage>
        <taxon>Eukaryota</taxon>
        <taxon>Discoba</taxon>
        <taxon>Euglenozoa</taxon>
        <taxon>Kinetoplastea</taxon>
        <taxon>Metakinetoplastina</taxon>
        <taxon>Trypanosomatida</taxon>
        <taxon>Trypanosomatidae</taxon>
        <taxon>Leishmaniinae</taxon>
        <taxon>Leptomonas</taxon>
    </lineage>
</organism>
<dbReference type="Proteomes" id="UP000038009">
    <property type="component" value="Unassembled WGS sequence"/>
</dbReference>
<evidence type="ECO:0000313" key="2">
    <source>
        <dbReference type="EMBL" id="KPI83034.1"/>
    </source>
</evidence>
<comment type="caution">
    <text evidence="2">The sequence shown here is derived from an EMBL/GenBank/DDBJ whole genome shotgun (WGS) entry which is preliminary data.</text>
</comment>
<protein>
    <submittedName>
        <fullName evidence="2">Uncharacterized protein</fullName>
    </submittedName>
</protein>
<keyword evidence="3" id="KW-1185">Reference proteome</keyword>